<feature type="coiled-coil region" evidence="7">
    <location>
        <begin position="249"/>
        <end position="343"/>
    </location>
</feature>
<dbReference type="eggNOG" id="ENOG502QVCP">
    <property type="taxonomic scope" value="Eukaryota"/>
</dbReference>
<dbReference type="Bgee" id="ENSLOCG00000015137">
    <property type="expression patterns" value="Expressed in embryo and 12 other cell types or tissues"/>
</dbReference>
<evidence type="ECO:0000256" key="4">
    <source>
        <dbReference type="ARBA" id="ARBA00022490"/>
    </source>
</evidence>
<evidence type="ECO:0000313" key="10">
    <source>
        <dbReference type="Ensembl" id="ENSLOCP00000018628.1"/>
    </source>
</evidence>
<name>W5NDB9_LEPOC</name>
<evidence type="ECO:0000256" key="8">
    <source>
        <dbReference type="SAM" id="MobiDB-lite"/>
    </source>
</evidence>
<keyword evidence="9" id="KW-0812">Transmembrane</keyword>
<dbReference type="GO" id="GO:0005737">
    <property type="term" value="C:cytoplasm"/>
    <property type="evidence" value="ECO:0007669"/>
    <property type="project" value="UniProtKB-SubCell"/>
</dbReference>
<dbReference type="InParanoid" id="W5NDB9"/>
<reference evidence="10" key="2">
    <citation type="submission" date="2025-08" db="UniProtKB">
        <authorList>
            <consortium name="Ensembl"/>
        </authorList>
    </citation>
    <scope>IDENTIFICATION</scope>
</reference>
<evidence type="ECO:0000256" key="2">
    <source>
        <dbReference type="ARBA" id="ARBA00004496"/>
    </source>
</evidence>
<organism evidence="10 11">
    <name type="scientific">Lepisosteus oculatus</name>
    <name type="common">Spotted gar</name>
    <dbReference type="NCBI Taxonomy" id="7918"/>
    <lineage>
        <taxon>Eukaryota</taxon>
        <taxon>Metazoa</taxon>
        <taxon>Chordata</taxon>
        <taxon>Craniata</taxon>
        <taxon>Vertebrata</taxon>
        <taxon>Euteleostomi</taxon>
        <taxon>Actinopterygii</taxon>
        <taxon>Neopterygii</taxon>
        <taxon>Holostei</taxon>
        <taxon>Semionotiformes</taxon>
        <taxon>Lepisosteidae</taxon>
        <taxon>Lepisosteus</taxon>
    </lineage>
</organism>
<evidence type="ECO:0000256" key="9">
    <source>
        <dbReference type="SAM" id="Phobius"/>
    </source>
</evidence>
<keyword evidence="9" id="KW-1133">Transmembrane helix</keyword>
<dbReference type="GO" id="GO:0005886">
    <property type="term" value="C:plasma membrane"/>
    <property type="evidence" value="ECO:0007669"/>
    <property type="project" value="UniProtKB-SubCell"/>
</dbReference>
<dbReference type="STRING" id="7918.ENSLOCP00000018628"/>
<comment type="subcellular location">
    <subcellularLocation>
        <location evidence="1">Cell membrane</location>
    </subcellularLocation>
    <subcellularLocation>
        <location evidence="2">Cytoplasm</location>
    </subcellularLocation>
</comment>
<evidence type="ECO:0000256" key="1">
    <source>
        <dbReference type="ARBA" id="ARBA00004236"/>
    </source>
</evidence>
<dbReference type="SUPFAM" id="SSF57997">
    <property type="entry name" value="Tropomyosin"/>
    <property type="match status" value="1"/>
</dbReference>
<evidence type="ECO:0000256" key="3">
    <source>
        <dbReference type="ARBA" id="ARBA00022475"/>
    </source>
</evidence>
<reference evidence="10" key="3">
    <citation type="submission" date="2025-09" db="UniProtKB">
        <authorList>
            <consortium name="Ensembl"/>
        </authorList>
    </citation>
    <scope>IDENTIFICATION</scope>
</reference>
<accession>W5NDB9</accession>
<dbReference type="EMBL" id="AHAT01025599">
    <property type="status" value="NOT_ANNOTATED_CDS"/>
    <property type="molecule type" value="Genomic_DNA"/>
</dbReference>
<dbReference type="Gene3D" id="1.10.287.1490">
    <property type="match status" value="1"/>
</dbReference>
<evidence type="ECO:0000256" key="6">
    <source>
        <dbReference type="ARBA" id="ARBA00023136"/>
    </source>
</evidence>
<dbReference type="OMA" id="GFSGWCV"/>
<proteinExistence type="predicted"/>
<evidence type="ECO:0000313" key="11">
    <source>
        <dbReference type="Proteomes" id="UP000018468"/>
    </source>
</evidence>
<dbReference type="PANTHER" id="PTHR45161:SF1">
    <property type="entry name" value="CYTOSKELETON-ASSOCIATED PROTEIN 4"/>
    <property type="match status" value="1"/>
</dbReference>
<dbReference type="PANTHER" id="PTHR45161">
    <property type="entry name" value="CYTOSKELETON-ASSOCIATED PROTEIN 4"/>
    <property type="match status" value="1"/>
</dbReference>
<dbReference type="GeneTree" id="ENSGT00390000015968"/>
<feature type="region of interest" description="Disordered" evidence="8">
    <location>
        <begin position="1"/>
        <end position="43"/>
    </location>
</feature>
<evidence type="ECO:0000256" key="7">
    <source>
        <dbReference type="SAM" id="Coils"/>
    </source>
</evidence>
<keyword evidence="6 9" id="KW-0472">Membrane</keyword>
<feature type="transmembrane region" description="Helical" evidence="9">
    <location>
        <begin position="51"/>
        <end position="69"/>
    </location>
</feature>
<dbReference type="AlphaFoldDB" id="W5NDB9"/>
<dbReference type="Proteomes" id="UP000018468">
    <property type="component" value="Linkage group LG8"/>
</dbReference>
<dbReference type="HOGENOM" id="CLU_032481_0_0_1"/>
<keyword evidence="5" id="KW-0597">Phosphoprotein</keyword>
<sequence>TMTSAKQRTKANAGDKSSPPPPDDVAKRSPKAAKGVSSPAGPGLLGRALTATFYLALVAAAAGLAGFYLQRVRDELSQTSRRQEAAAARTEELAKTVEAVLQQVDTMRLTVGSFESSLKDGQSELDKTNRAVRKGEAETRRIEEVLHKLQNEILKDLSDGIRDVKEARERDFSSLEKTVEERLTELTKSINDNVVAFTEVQGETQSEVQTLREKVQAVEGLSALKHELLAVSTAVADLRASSEGKVEVAESLKAQVSSLEERLQTRTREAESTVQEMEEVKAAVQVTTSSLRESLSATEAFLQSLSGQVKTLEDGLQEATATLRALEQNLQAKTASAAQGREDWELRLKTVEESAESLVASAAEQSEKLESVLSKYDSHESALATLSRDLQTLRPSGSGAEDTDVLSAVRKITEAQEAFSGDIGVLKNSLDELQNAVAAQDRAQKELSSLDEGQKQQAVEHGQRLATLEEAMKGQTVADSVGDLQASVSQAKNDLQRLRTAVDSLVAYSVKIETNEKDIGSLKTLMDETKASVEALSIKLELVQEKV</sequence>
<dbReference type="Ensembl" id="ENSLOCT00000018660.1">
    <property type="protein sequence ID" value="ENSLOCP00000018628.1"/>
    <property type="gene ID" value="ENSLOCG00000015137.1"/>
</dbReference>
<protein>
    <submittedName>
        <fullName evidence="10">Cytoskeleton associated protein 4</fullName>
    </submittedName>
</protein>
<keyword evidence="3" id="KW-1003">Cell membrane</keyword>
<keyword evidence="4" id="KW-0963">Cytoplasm</keyword>
<keyword evidence="7" id="KW-0175">Coiled coil</keyword>
<keyword evidence="11" id="KW-1185">Reference proteome</keyword>
<dbReference type="FunCoup" id="W5NDB9">
    <property type="interactions" value="85"/>
</dbReference>
<reference evidence="11" key="1">
    <citation type="submission" date="2011-12" db="EMBL/GenBank/DDBJ databases">
        <title>The Draft Genome of Lepisosteus oculatus.</title>
        <authorList>
            <consortium name="The Broad Institute Genome Assembly &amp; Analysis Group"/>
            <consortium name="Computational R&amp;D Group"/>
            <consortium name="and Sequencing Platform"/>
            <person name="Di Palma F."/>
            <person name="Alfoldi J."/>
            <person name="Johnson J."/>
            <person name="Berlin A."/>
            <person name="Gnerre S."/>
            <person name="Jaffe D."/>
            <person name="MacCallum I."/>
            <person name="Young S."/>
            <person name="Walker B.J."/>
            <person name="Lander E.S."/>
            <person name="Lindblad-Toh K."/>
        </authorList>
    </citation>
    <scope>NUCLEOTIDE SEQUENCE [LARGE SCALE GENOMIC DNA]</scope>
</reference>
<evidence type="ECO:0000256" key="5">
    <source>
        <dbReference type="ARBA" id="ARBA00022553"/>
    </source>
</evidence>